<dbReference type="InterPro" id="IPR016187">
    <property type="entry name" value="CTDL_fold"/>
</dbReference>
<dbReference type="Gene3D" id="3.10.100.10">
    <property type="entry name" value="Mannose-Binding Protein A, subunit A"/>
    <property type="match status" value="1"/>
</dbReference>
<dbReference type="EMBL" id="JBJQND010000007">
    <property type="protein sequence ID" value="KAL3870891.1"/>
    <property type="molecule type" value="Genomic_DNA"/>
</dbReference>
<dbReference type="InterPro" id="IPR050111">
    <property type="entry name" value="C-type_lectin/snaclec_domain"/>
</dbReference>
<dbReference type="InterPro" id="IPR016186">
    <property type="entry name" value="C-type_lectin-like/link_sf"/>
</dbReference>
<feature type="transmembrane region" description="Helical" evidence="1">
    <location>
        <begin position="49"/>
        <end position="70"/>
    </location>
</feature>
<dbReference type="SUPFAM" id="SSF56436">
    <property type="entry name" value="C-type lectin-like"/>
    <property type="match status" value="1"/>
</dbReference>
<sequence length="222" mass="24098">MIFPMDFAVYGILSICEITYFTQAMSVIPSPPVRFPGPIASPLQSWQSAGFPGFGSLFGILALITIVTILPTFLRPRNITAAPGCPSAEYYLYSTACGRFCYRYESSACQSWSSARATCRAEGGDLLVPSECYYQFFKDNAQQNEGSCNNFWLGGSTTTPGLNYVSVRGDPIPGTFPFWNPGQPSGTGGLDSCVEMSKTHSHYLMNDGVCSVNKGSICQIFV</sequence>
<feature type="transmembrane region" description="Helical" evidence="1">
    <location>
        <begin position="7"/>
        <end position="29"/>
    </location>
</feature>
<dbReference type="PANTHER" id="PTHR22803">
    <property type="entry name" value="MANNOSE, PHOSPHOLIPASE, LECTIN RECEPTOR RELATED"/>
    <property type="match status" value="1"/>
</dbReference>
<keyword evidence="1" id="KW-0812">Transmembrane</keyword>
<reference evidence="3 4" key="1">
    <citation type="submission" date="2024-11" db="EMBL/GenBank/DDBJ databases">
        <title>Chromosome-level genome assembly of the freshwater bivalve Anodonta woodiana.</title>
        <authorList>
            <person name="Chen X."/>
        </authorList>
    </citation>
    <scope>NUCLEOTIDE SEQUENCE [LARGE SCALE GENOMIC DNA]</scope>
    <source>
        <strain evidence="3">MN2024</strain>
        <tissue evidence="3">Gills</tissue>
    </source>
</reference>
<gene>
    <name evidence="3" type="ORF">ACJMK2_038922</name>
</gene>
<dbReference type="CDD" id="cd00037">
    <property type="entry name" value="CLECT"/>
    <property type="match status" value="1"/>
</dbReference>
<dbReference type="SMART" id="SM00034">
    <property type="entry name" value="CLECT"/>
    <property type="match status" value="1"/>
</dbReference>
<evidence type="ECO:0000259" key="2">
    <source>
        <dbReference type="PROSITE" id="PS50041"/>
    </source>
</evidence>
<dbReference type="Proteomes" id="UP001634394">
    <property type="component" value="Unassembled WGS sequence"/>
</dbReference>
<dbReference type="InterPro" id="IPR001304">
    <property type="entry name" value="C-type_lectin-like"/>
</dbReference>
<dbReference type="AlphaFoldDB" id="A0ABD3WAF0"/>
<comment type="caution">
    <text evidence="3">The sequence shown here is derived from an EMBL/GenBank/DDBJ whole genome shotgun (WGS) entry which is preliminary data.</text>
</comment>
<feature type="domain" description="C-type lectin" evidence="2">
    <location>
        <begin position="97"/>
        <end position="219"/>
    </location>
</feature>
<keyword evidence="4" id="KW-1185">Reference proteome</keyword>
<dbReference type="PROSITE" id="PS50041">
    <property type="entry name" value="C_TYPE_LECTIN_2"/>
    <property type="match status" value="1"/>
</dbReference>
<evidence type="ECO:0000313" key="4">
    <source>
        <dbReference type="Proteomes" id="UP001634394"/>
    </source>
</evidence>
<proteinExistence type="predicted"/>
<name>A0ABD3WAF0_SINWO</name>
<dbReference type="Pfam" id="PF00059">
    <property type="entry name" value="Lectin_C"/>
    <property type="match status" value="1"/>
</dbReference>
<organism evidence="3 4">
    <name type="scientific">Sinanodonta woodiana</name>
    <name type="common">Chinese pond mussel</name>
    <name type="synonym">Anodonta woodiana</name>
    <dbReference type="NCBI Taxonomy" id="1069815"/>
    <lineage>
        <taxon>Eukaryota</taxon>
        <taxon>Metazoa</taxon>
        <taxon>Spiralia</taxon>
        <taxon>Lophotrochozoa</taxon>
        <taxon>Mollusca</taxon>
        <taxon>Bivalvia</taxon>
        <taxon>Autobranchia</taxon>
        <taxon>Heteroconchia</taxon>
        <taxon>Palaeoheterodonta</taxon>
        <taxon>Unionida</taxon>
        <taxon>Unionoidea</taxon>
        <taxon>Unionidae</taxon>
        <taxon>Unioninae</taxon>
        <taxon>Sinanodonta</taxon>
    </lineage>
</organism>
<protein>
    <recommendedName>
        <fullName evidence="2">C-type lectin domain-containing protein</fullName>
    </recommendedName>
</protein>
<evidence type="ECO:0000313" key="3">
    <source>
        <dbReference type="EMBL" id="KAL3870891.1"/>
    </source>
</evidence>
<keyword evidence="1" id="KW-1133">Transmembrane helix</keyword>
<accession>A0ABD3WAF0</accession>
<keyword evidence="1" id="KW-0472">Membrane</keyword>
<evidence type="ECO:0000256" key="1">
    <source>
        <dbReference type="SAM" id="Phobius"/>
    </source>
</evidence>